<organism evidence="1">
    <name type="scientific">Arundo donax</name>
    <name type="common">Giant reed</name>
    <name type="synonym">Donax arundinaceus</name>
    <dbReference type="NCBI Taxonomy" id="35708"/>
    <lineage>
        <taxon>Eukaryota</taxon>
        <taxon>Viridiplantae</taxon>
        <taxon>Streptophyta</taxon>
        <taxon>Embryophyta</taxon>
        <taxon>Tracheophyta</taxon>
        <taxon>Spermatophyta</taxon>
        <taxon>Magnoliopsida</taxon>
        <taxon>Liliopsida</taxon>
        <taxon>Poales</taxon>
        <taxon>Poaceae</taxon>
        <taxon>PACMAD clade</taxon>
        <taxon>Arundinoideae</taxon>
        <taxon>Arundineae</taxon>
        <taxon>Arundo</taxon>
    </lineage>
</organism>
<sequence length="43" mass="5012">MVQLCLKLAFVSASSCHIQYKKYRHKETNNKILSSRCHVLVFS</sequence>
<name>A0A0A9A542_ARUDO</name>
<reference evidence="1" key="2">
    <citation type="journal article" date="2015" name="Data Brief">
        <title>Shoot transcriptome of the giant reed, Arundo donax.</title>
        <authorList>
            <person name="Barrero R.A."/>
            <person name="Guerrero F.D."/>
            <person name="Moolhuijzen P."/>
            <person name="Goolsby J.A."/>
            <person name="Tidwell J."/>
            <person name="Bellgard S.E."/>
            <person name="Bellgard M.I."/>
        </authorList>
    </citation>
    <scope>NUCLEOTIDE SEQUENCE</scope>
    <source>
        <tissue evidence="1">Shoot tissue taken approximately 20 cm above the soil surface</tissue>
    </source>
</reference>
<dbReference type="EMBL" id="GBRH01252842">
    <property type="protein sequence ID" value="JAD45053.1"/>
    <property type="molecule type" value="Transcribed_RNA"/>
</dbReference>
<reference evidence="1" key="1">
    <citation type="submission" date="2014-09" db="EMBL/GenBank/DDBJ databases">
        <authorList>
            <person name="Magalhaes I.L.F."/>
            <person name="Oliveira U."/>
            <person name="Santos F.R."/>
            <person name="Vidigal T.H.D.A."/>
            <person name="Brescovit A.D."/>
            <person name="Santos A.J."/>
        </authorList>
    </citation>
    <scope>NUCLEOTIDE SEQUENCE</scope>
    <source>
        <tissue evidence="1">Shoot tissue taken approximately 20 cm above the soil surface</tissue>
    </source>
</reference>
<dbReference type="AlphaFoldDB" id="A0A0A9A542"/>
<accession>A0A0A9A542</accession>
<proteinExistence type="predicted"/>
<evidence type="ECO:0000313" key="1">
    <source>
        <dbReference type="EMBL" id="JAD45053.1"/>
    </source>
</evidence>
<protein>
    <submittedName>
        <fullName evidence="1">Uncharacterized protein</fullName>
    </submittedName>
</protein>